<proteinExistence type="predicted"/>
<keyword evidence="5" id="KW-1185">Reference proteome</keyword>
<reference evidence="4" key="1">
    <citation type="submission" date="2016-11" db="EMBL/GenBank/DDBJ databases">
        <title>The genome of Nicotiana attenuata.</title>
        <authorList>
            <person name="Xu S."/>
            <person name="Brockmoeller T."/>
            <person name="Gaquerel E."/>
            <person name="Navarro A."/>
            <person name="Kuhl H."/>
            <person name="Gase K."/>
            <person name="Ling Z."/>
            <person name="Zhou W."/>
            <person name="Kreitzer C."/>
            <person name="Stanke M."/>
            <person name="Tang H."/>
            <person name="Lyons E."/>
            <person name="Pandey P."/>
            <person name="Pandey S.P."/>
            <person name="Timmermann B."/>
            <person name="Baldwin I.T."/>
        </authorList>
    </citation>
    <scope>NUCLEOTIDE SEQUENCE [LARGE SCALE GENOMIC DNA]</scope>
    <source>
        <strain evidence="4">UT</strain>
    </source>
</reference>
<dbReference type="GO" id="GO:0005509">
    <property type="term" value="F:calcium ion binding"/>
    <property type="evidence" value="ECO:0007669"/>
    <property type="project" value="EnsemblPlants"/>
</dbReference>
<dbReference type="Proteomes" id="UP000187609">
    <property type="component" value="Unassembled WGS sequence"/>
</dbReference>
<feature type="domain" description="EF-hand" evidence="3">
    <location>
        <begin position="97"/>
        <end position="132"/>
    </location>
</feature>
<dbReference type="PROSITE" id="PS00018">
    <property type="entry name" value="EF_HAND_1"/>
    <property type="match status" value="3"/>
</dbReference>
<dbReference type="InterPro" id="IPR018247">
    <property type="entry name" value="EF_Hand_1_Ca_BS"/>
</dbReference>
<dbReference type="InterPro" id="IPR050145">
    <property type="entry name" value="Centrin_CML-like"/>
</dbReference>
<sequence length="165" mass="17884">MCPTGSVLHSEATGKPNLRSAFDVLDVDRDGKISTDDLRTSYGGFVGATGEPDDDVIGTMMTVADFNKDGFVEFEEFEKVLDSSKSRRNGTLGVNNNNNNVMEDVFKVMDKDGDGKVGVEDLKSYLNWAGLQVDDDDIKAMIKLGRGDENGGGVTFEGFLQILSL</sequence>
<dbReference type="SUPFAM" id="SSF47473">
    <property type="entry name" value="EF-hand"/>
    <property type="match status" value="1"/>
</dbReference>
<feature type="domain" description="EF-hand" evidence="3">
    <location>
        <begin position="13"/>
        <end position="48"/>
    </location>
</feature>
<dbReference type="CDD" id="cd00051">
    <property type="entry name" value="EFh"/>
    <property type="match status" value="2"/>
</dbReference>
<keyword evidence="2" id="KW-0106">Calcium</keyword>
<dbReference type="STRING" id="49451.A0A1J6KBA1"/>
<dbReference type="SMART" id="SM00054">
    <property type="entry name" value="EFh"/>
    <property type="match status" value="3"/>
</dbReference>
<gene>
    <name evidence="4" type="ORF">A4A49_41853</name>
</gene>
<dbReference type="GO" id="GO:0005829">
    <property type="term" value="C:cytosol"/>
    <property type="evidence" value="ECO:0007669"/>
    <property type="project" value="EnsemblPlants"/>
</dbReference>
<comment type="caution">
    <text evidence="4">The sequence shown here is derived from an EMBL/GenBank/DDBJ whole genome shotgun (WGS) entry which is preliminary data.</text>
</comment>
<evidence type="ECO:0000313" key="5">
    <source>
        <dbReference type="Proteomes" id="UP000187609"/>
    </source>
</evidence>
<dbReference type="KEGG" id="nau:109221658"/>
<protein>
    <recommendedName>
        <fullName evidence="3">EF-hand domain-containing protein</fullName>
    </recommendedName>
</protein>
<evidence type="ECO:0000256" key="2">
    <source>
        <dbReference type="ARBA" id="ARBA00022837"/>
    </source>
</evidence>
<dbReference type="InterPro" id="IPR002048">
    <property type="entry name" value="EF_hand_dom"/>
</dbReference>
<dbReference type="Gramene" id="OIT19263">
    <property type="protein sequence ID" value="OIT19263"/>
    <property type="gene ID" value="A4A49_41853"/>
</dbReference>
<dbReference type="PROSITE" id="PS50222">
    <property type="entry name" value="EF_HAND_2"/>
    <property type="match status" value="3"/>
</dbReference>
<dbReference type="Gene3D" id="1.10.238.10">
    <property type="entry name" value="EF-hand"/>
    <property type="match status" value="2"/>
</dbReference>
<dbReference type="OMA" id="DVIGTMM"/>
<dbReference type="SMR" id="A0A1J6KBA1"/>
<dbReference type="GO" id="GO:0042538">
    <property type="term" value="P:hyperosmotic salinity response"/>
    <property type="evidence" value="ECO:0007669"/>
    <property type="project" value="EnsemblPlants"/>
</dbReference>
<dbReference type="OrthoDB" id="26525at2759"/>
<dbReference type="AlphaFoldDB" id="A0A1J6KBA1"/>
<evidence type="ECO:0000256" key="1">
    <source>
        <dbReference type="ARBA" id="ARBA00022737"/>
    </source>
</evidence>
<evidence type="ECO:0000259" key="3">
    <source>
        <dbReference type="PROSITE" id="PS50222"/>
    </source>
</evidence>
<dbReference type="PANTHER" id="PTHR23050">
    <property type="entry name" value="CALCIUM BINDING PROTEIN"/>
    <property type="match status" value="1"/>
</dbReference>
<name>A0A1J6KBA1_NICAT</name>
<dbReference type="InterPro" id="IPR011992">
    <property type="entry name" value="EF-hand-dom_pair"/>
</dbReference>
<dbReference type="EMBL" id="MJEQ01008473">
    <property type="protein sequence ID" value="OIT19263.1"/>
    <property type="molecule type" value="Genomic_DNA"/>
</dbReference>
<organism evidence="4 5">
    <name type="scientific">Nicotiana attenuata</name>
    <name type="common">Coyote tobacco</name>
    <dbReference type="NCBI Taxonomy" id="49451"/>
    <lineage>
        <taxon>Eukaryota</taxon>
        <taxon>Viridiplantae</taxon>
        <taxon>Streptophyta</taxon>
        <taxon>Embryophyta</taxon>
        <taxon>Tracheophyta</taxon>
        <taxon>Spermatophyta</taxon>
        <taxon>Magnoliopsida</taxon>
        <taxon>eudicotyledons</taxon>
        <taxon>Gunneridae</taxon>
        <taxon>Pentapetalae</taxon>
        <taxon>asterids</taxon>
        <taxon>lamiids</taxon>
        <taxon>Solanales</taxon>
        <taxon>Solanaceae</taxon>
        <taxon>Nicotianoideae</taxon>
        <taxon>Nicotianeae</taxon>
        <taxon>Nicotiana</taxon>
    </lineage>
</organism>
<feature type="domain" description="EF-hand" evidence="3">
    <location>
        <begin position="52"/>
        <end position="87"/>
    </location>
</feature>
<accession>A0A1J6KBA1</accession>
<evidence type="ECO:0000313" key="4">
    <source>
        <dbReference type="EMBL" id="OIT19263.1"/>
    </source>
</evidence>
<dbReference type="Pfam" id="PF13499">
    <property type="entry name" value="EF-hand_7"/>
    <property type="match status" value="2"/>
</dbReference>
<keyword evidence="1" id="KW-0677">Repeat</keyword>